<feature type="domain" description="Virulence factor Evf" evidence="1">
    <location>
        <begin position="269"/>
        <end position="417"/>
    </location>
</feature>
<gene>
    <name evidence="2" type="ORF">JMJ54_10215</name>
</gene>
<dbReference type="RefSeq" id="WP_203538371.1">
    <property type="nucleotide sequence ID" value="NZ_JAESND010000004.1"/>
</dbReference>
<dbReference type="Pfam" id="PF18270">
    <property type="entry name" value="Evf"/>
    <property type="match status" value="1"/>
</dbReference>
<dbReference type="EMBL" id="JAESND010000004">
    <property type="protein sequence ID" value="MBM3116210.1"/>
    <property type="molecule type" value="Genomic_DNA"/>
</dbReference>
<comment type="caution">
    <text evidence="2">The sequence shown here is derived from an EMBL/GenBank/DDBJ whole genome shotgun (WGS) entry which is preliminary data.</text>
</comment>
<organism evidence="2 3">
    <name type="scientific">Jeongeupia naejangsanensis</name>
    <dbReference type="NCBI Taxonomy" id="613195"/>
    <lineage>
        <taxon>Bacteria</taxon>
        <taxon>Pseudomonadati</taxon>
        <taxon>Pseudomonadota</taxon>
        <taxon>Betaproteobacteria</taxon>
        <taxon>Neisseriales</taxon>
        <taxon>Chitinibacteraceae</taxon>
        <taxon>Jeongeupia</taxon>
    </lineage>
</organism>
<accession>A0ABS2BL76</accession>
<proteinExistence type="predicted"/>
<name>A0ABS2BL76_9NEIS</name>
<keyword evidence="3" id="KW-1185">Reference proteome</keyword>
<evidence type="ECO:0000313" key="2">
    <source>
        <dbReference type="EMBL" id="MBM3116210.1"/>
    </source>
</evidence>
<evidence type="ECO:0000313" key="3">
    <source>
        <dbReference type="Proteomes" id="UP000809431"/>
    </source>
</evidence>
<dbReference type="InterPro" id="IPR041576">
    <property type="entry name" value="Evf"/>
</dbReference>
<protein>
    <recommendedName>
        <fullName evidence="1">Virulence factor Evf domain-containing protein</fullName>
    </recommendedName>
</protein>
<reference evidence="2 3" key="1">
    <citation type="submission" date="2021-01" db="EMBL/GenBank/DDBJ databases">
        <title>Draft Genome Sequence and Polyhydroxyalkanoate Biosynthetic Potential of Jeongeupia naejangsanensis Type Strain DSM 24253.</title>
        <authorList>
            <person name="Turrini P."/>
            <person name="Artuso I."/>
            <person name="Lugli G.A."/>
            <person name="Frangipani E."/>
            <person name="Ventura M."/>
            <person name="Visca P."/>
        </authorList>
    </citation>
    <scope>NUCLEOTIDE SEQUENCE [LARGE SCALE GENOMIC DNA]</scope>
    <source>
        <strain evidence="2 3">DSM 24253</strain>
    </source>
</reference>
<sequence>MRVISLPGTQIAGWHGVQVWRLDRDGYYSDVTDRWNFSTTPHHHYEVRRLATGSFYCPVSTNPPGSWQLPVAVVGTAPAGGHPVNPNGTEYRPTGTYFWIPNAAIPRTIVPGENSNAVVCNCPDEYPPSNAHLLQGPRAADVAALESKDQLAINRHDAFDQLAQIIGPETGPLLLAAGDADQKAFEDSDGLVSFVNLSSSFVTGNPQFLTGRNVCDKIASYFATIRQNVYAAQLKDPKFILPGDPKPKNQWDLPVTNKMQKLLVDAGGLSSFKITTETFTNTQVLAEFSTDFIKLIFDAAVVPSGVIESVAKFMQGVGNTLRSSWDQKERSFSTTLLGQCHEAVPIDSTGGTTVYVPKVKFFHIDVTSEQTAFTTSCSKVEKISFNFKYESYVAALKNSVLDPASKDYINFTAFLDRAQRINYADATNNLDAILADSVSGGGKTATERQGLLSDINELGIDLTAYPRLVLRVPRPIERHLQAPQEAPAK</sequence>
<dbReference type="Proteomes" id="UP000809431">
    <property type="component" value="Unassembled WGS sequence"/>
</dbReference>
<evidence type="ECO:0000259" key="1">
    <source>
        <dbReference type="Pfam" id="PF18270"/>
    </source>
</evidence>